<dbReference type="InterPro" id="IPR016169">
    <property type="entry name" value="FAD-bd_PCMH_sub2"/>
</dbReference>
<dbReference type="InterPro" id="IPR004101">
    <property type="entry name" value="Mur_ligase_C"/>
</dbReference>
<dbReference type="InterPro" id="IPR016166">
    <property type="entry name" value="FAD-bd_PCMH"/>
</dbReference>
<dbReference type="SUPFAM" id="SSF53244">
    <property type="entry name" value="MurD-like peptide ligases, peptide-binding domain"/>
    <property type="match status" value="1"/>
</dbReference>
<dbReference type="InterPro" id="IPR036565">
    <property type="entry name" value="Mur-like_cat_sf"/>
</dbReference>
<keyword evidence="14 19" id="KW-0573">Peptidoglycan synthesis</keyword>
<dbReference type="GO" id="GO:0051301">
    <property type="term" value="P:cell division"/>
    <property type="evidence" value="ECO:0007669"/>
    <property type="project" value="UniProtKB-KW"/>
</dbReference>
<comment type="cofactor">
    <cofactor evidence="1 19">
        <name>FAD</name>
        <dbReference type="ChEBI" id="CHEBI:57692"/>
    </cofactor>
</comment>
<organism evidence="21 22">
    <name type="scientific">Candidatus Woesebacteria bacterium GW2011_GWC2_31_9</name>
    <dbReference type="NCBI Taxonomy" id="1618586"/>
    <lineage>
        <taxon>Bacteria</taxon>
        <taxon>Candidatus Woeseibacteriota</taxon>
    </lineage>
</organism>
<dbReference type="Gene3D" id="3.40.1190.10">
    <property type="entry name" value="Mur-like, catalytic domain"/>
    <property type="match status" value="2"/>
</dbReference>
<evidence type="ECO:0000256" key="18">
    <source>
        <dbReference type="ARBA" id="ARBA00048914"/>
    </source>
</evidence>
<dbReference type="PANTHER" id="PTHR43445">
    <property type="entry name" value="UDP-N-ACETYLMURAMATE--L-ALANINE LIGASE-RELATED"/>
    <property type="match status" value="1"/>
</dbReference>
<dbReference type="NCBIfam" id="NF000755">
    <property type="entry name" value="PRK00046.1"/>
    <property type="match status" value="1"/>
</dbReference>
<dbReference type="SUPFAM" id="SSF51984">
    <property type="entry name" value="MurCD N-terminal domain"/>
    <property type="match status" value="1"/>
</dbReference>
<evidence type="ECO:0000256" key="12">
    <source>
        <dbReference type="ARBA" id="ARBA00022857"/>
    </source>
</evidence>
<dbReference type="Gene3D" id="3.40.50.720">
    <property type="entry name" value="NAD(P)-binding Rossmann-like Domain"/>
    <property type="match status" value="1"/>
</dbReference>
<dbReference type="Pfam" id="PF02875">
    <property type="entry name" value="Mur_ligase_C"/>
    <property type="match status" value="1"/>
</dbReference>
<gene>
    <name evidence="19" type="primary">murB</name>
    <name evidence="21" type="ORF">UR21_C0018G0010</name>
</gene>
<dbReference type="InterPro" id="IPR000713">
    <property type="entry name" value="Mur_ligase_N"/>
</dbReference>
<feature type="active site" description="Proton donor" evidence="19">
    <location>
        <position position="609"/>
    </location>
</feature>
<keyword evidence="17 19" id="KW-0961">Cell wall biogenesis/degradation</keyword>
<dbReference type="GO" id="GO:0071555">
    <property type="term" value="P:cell wall organization"/>
    <property type="evidence" value="ECO:0007669"/>
    <property type="project" value="UniProtKB-KW"/>
</dbReference>
<evidence type="ECO:0000256" key="16">
    <source>
        <dbReference type="ARBA" id="ARBA00023306"/>
    </source>
</evidence>
<dbReference type="Pfam" id="PF01565">
    <property type="entry name" value="FAD_binding_4"/>
    <property type="match status" value="1"/>
</dbReference>
<dbReference type="GO" id="GO:0008762">
    <property type="term" value="F:UDP-N-acetylmuramate dehydrogenase activity"/>
    <property type="evidence" value="ECO:0007669"/>
    <property type="project" value="UniProtKB-UniRule"/>
</dbReference>
<feature type="active site" evidence="19">
    <location>
        <position position="551"/>
    </location>
</feature>
<dbReference type="Pfam" id="PF01225">
    <property type="entry name" value="Mur_ligase"/>
    <property type="match status" value="1"/>
</dbReference>
<keyword evidence="16 19" id="KW-0131">Cell cycle</keyword>
<keyword evidence="9" id="KW-0547">Nucleotide-binding</keyword>
<dbReference type="Gene3D" id="3.30.43.10">
    <property type="entry name" value="Uridine Diphospho-n-acetylenolpyruvylglucosamine Reductase, domain 2"/>
    <property type="match status" value="1"/>
</dbReference>
<keyword evidence="13 19" id="KW-0133">Cell shape</keyword>
<keyword evidence="12 19" id="KW-0521">NADP</keyword>
<dbReference type="Pfam" id="PF02873">
    <property type="entry name" value="MurB_C"/>
    <property type="match status" value="1"/>
</dbReference>
<dbReference type="GO" id="GO:0009252">
    <property type="term" value="P:peptidoglycan biosynthetic process"/>
    <property type="evidence" value="ECO:0007669"/>
    <property type="project" value="UniProtKB-UniRule"/>
</dbReference>
<dbReference type="InterPro" id="IPR016167">
    <property type="entry name" value="FAD-bd_PCMH_sub1"/>
</dbReference>
<keyword evidence="11" id="KW-0067">ATP-binding</keyword>
<evidence type="ECO:0000256" key="1">
    <source>
        <dbReference type="ARBA" id="ARBA00001974"/>
    </source>
</evidence>
<dbReference type="GO" id="GO:0008360">
    <property type="term" value="P:regulation of cell shape"/>
    <property type="evidence" value="ECO:0007669"/>
    <property type="project" value="UniProtKB-KW"/>
</dbReference>
<dbReference type="InterPro" id="IPR050061">
    <property type="entry name" value="MurCDEF_pg_biosynth"/>
</dbReference>
<dbReference type="Gene3D" id="3.30.465.10">
    <property type="match status" value="1"/>
</dbReference>
<dbReference type="GO" id="GO:0071949">
    <property type="term" value="F:FAD binding"/>
    <property type="evidence" value="ECO:0007669"/>
    <property type="project" value="InterPro"/>
</dbReference>
<dbReference type="InterPro" id="IPR011601">
    <property type="entry name" value="MurB_C"/>
</dbReference>
<keyword evidence="7 19" id="KW-0132">Cell division</keyword>
<name>A0A0F9YHE7_9BACT</name>
<dbReference type="HAMAP" id="MF_00037">
    <property type="entry name" value="MurB"/>
    <property type="match status" value="1"/>
</dbReference>
<dbReference type="EC" id="1.3.1.98" evidence="19"/>
<comment type="catalytic activity">
    <reaction evidence="18 19">
        <text>UDP-N-acetyl-alpha-D-muramate + NADP(+) = UDP-N-acetyl-3-O-(1-carboxyvinyl)-alpha-D-glucosamine + NADPH + H(+)</text>
        <dbReference type="Rhea" id="RHEA:12248"/>
        <dbReference type="ChEBI" id="CHEBI:15378"/>
        <dbReference type="ChEBI" id="CHEBI:57783"/>
        <dbReference type="ChEBI" id="CHEBI:58349"/>
        <dbReference type="ChEBI" id="CHEBI:68483"/>
        <dbReference type="ChEBI" id="CHEBI:70757"/>
        <dbReference type="EC" id="1.3.1.98"/>
    </reaction>
</comment>
<dbReference type="PATRIC" id="fig|1618586.3.peg.825"/>
<accession>A0A0F9YHE7</accession>
<evidence type="ECO:0000256" key="15">
    <source>
        <dbReference type="ARBA" id="ARBA00023002"/>
    </source>
</evidence>
<reference evidence="21 22" key="1">
    <citation type="journal article" date="2015" name="Nature">
        <title>rRNA introns, odd ribosomes, and small enigmatic genomes across a large radiation of phyla.</title>
        <authorList>
            <person name="Brown C.T."/>
            <person name="Hug L.A."/>
            <person name="Thomas B.C."/>
            <person name="Sharon I."/>
            <person name="Castelle C.J."/>
            <person name="Singh A."/>
            <person name="Wilkins M.J."/>
            <person name="Williams K.H."/>
            <person name="Banfield J.F."/>
        </authorList>
    </citation>
    <scope>NUCLEOTIDE SEQUENCE [LARGE SCALE GENOMIC DNA]</scope>
</reference>
<evidence type="ECO:0000256" key="10">
    <source>
        <dbReference type="ARBA" id="ARBA00022827"/>
    </source>
</evidence>
<comment type="caution">
    <text evidence="21">The sequence shown here is derived from an EMBL/GenBank/DDBJ whole genome shotgun (WGS) entry which is preliminary data.</text>
</comment>
<dbReference type="InterPro" id="IPR036318">
    <property type="entry name" value="FAD-bd_PCMH-like_sf"/>
</dbReference>
<protein>
    <recommendedName>
        <fullName evidence="19">UDP-N-acetylenolpyruvoylglucosamine reductase</fullName>
        <ecNumber evidence="19">1.3.1.98</ecNumber>
    </recommendedName>
    <alternativeName>
        <fullName evidence="19">UDP-N-acetylmuramate dehydrogenase</fullName>
    </alternativeName>
</protein>
<dbReference type="InterPro" id="IPR003170">
    <property type="entry name" value="MurB"/>
</dbReference>
<keyword evidence="5 19" id="KW-0963">Cytoplasm</keyword>
<sequence length="711" mass="80221">MKKIIKKIHFMGISGSGVSGVASLASKMGYKVTGCDLQKEGHSKDHLKDIDLLIVTPAVFYQSLNNPELIEGRKRGIVITWQEFLGKYLMKDKFVIAIAGTHGKSTTTAMVGKLLEDNGFDPIVILGANIPEWKANYRFGKGKYFVVEADEFNDNFLNYYPKIAIINNIEFDHPDYFKDVKQLRESFDKFINNLTGDKVLITQKDSFNKKFNLKVLGEHNQKNANMVFCLGKKLNISEENIINSLENFKGIKRRLELIGEENRIKVYDDYAHHPTAITATLEALKNANSKTKIWAIVEPHGFNRTNALFKLYNSCFEKADKVIIGPIFKARDNKTFGITPKIVAKETNHKDAIGVNSIDEIIGIIKKDIKPGDIILVMGAGNSNLWAKEILESLKGNISFKDLTTMKVGGKIKYYKEVNNKEELVKQIKFAKKNSLPIFIIGGGSDILVSDNDFNGLVIKYVGDSIKVDGSKIIAEAGVIWDKLVETSVSKNLQGLECLSGIPGTVGASPIQNIGAYGQELKDILFKLTAYDIKNDKFIVFKKDDCRFGYRESIFKKKDNSQKFIITNVTLKLQKYVDTDLKLQNIRNEILRVRSEKLENPDIIPNAGSFFKNPIVNLSKKNELVKMYKDIKFYSFENSFKIPAGYLIEKAGWKGKRLGNVKVSDKHALILTNPEGKGNFNDIKKLADEITNDVYNKFKIKLEPEVQYINI</sequence>
<dbReference type="AlphaFoldDB" id="A0A0F9YHE7"/>
<dbReference type="Gene3D" id="3.90.190.20">
    <property type="entry name" value="Mur ligase, C-terminal domain"/>
    <property type="match status" value="1"/>
</dbReference>
<dbReference type="SUPFAM" id="SSF53623">
    <property type="entry name" value="MurD-like peptide ligases, catalytic domain"/>
    <property type="match status" value="1"/>
</dbReference>
<evidence type="ECO:0000313" key="21">
    <source>
        <dbReference type="EMBL" id="KKP31019.1"/>
    </source>
</evidence>
<keyword evidence="10 19" id="KW-0274">FAD</keyword>
<dbReference type="Pfam" id="PF08245">
    <property type="entry name" value="Mur_ligase_M"/>
    <property type="match status" value="1"/>
</dbReference>
<comment type="similarity">
    <text evidence="19">Belongs to the MurB family.</text>
</comment>
<evidence type="ECO:0000256" key="11">
    <source>
        <dbReference type="ARBA" id="ARBA00022840"/>
    </source>
</evidence>
<evidence type="ECO:0000256" key="4">
    <source>
        <dbReference type="ARBA" id="ARBA00004752"/>
    </source>
</evidence>
<dbReference type="GO" id="GO:0005524">
    <property type="term" value="F:ATP binding"/>
    <property type="evidence" value="ECO:0007669"/>
    <property type="project" value="UniProtKB-KW"/>
</dbReference>
<evidence type="ECO:0000256" key="17">
    <source>
        <dbReference type="ARBA" id="ARBA00023316"/>
    </source>
</evidence>
<dbReference type="SUPFAM" id="SSF56176">
    <property type="entry name" value="FAD-binding/transporter-associated domain-like"/>
    <property type="match status" value="1"/>
</dbReference>
<evidence type="ECO:0000256" key="9">
    <source>
        <dbReference type="ARBA" id="ARBA00022741"/>
    </source>
</evidence>
<evidence type="ECO:0000256" key="7">
    <source>
        <dbReference type="ARBA" id="ARBA00022618"/>
    </source>
</evidence>
<evidence type="ECO:0000256" key="2">
    <source>
        <dbReference type="ARBA" id="ARBA00003921"/>
    </source>
</evidence>
<dbReference type="PROSITE" id="PS51387">
    <property type="entry name" value="FAD_PCMH"/>
    <property type="match status" value="1"/>
</dbReference>
<dbReference type="UniPathway" id="UPA00219"/>
<evidence type="ECO:0000256" key="6">
    <source>
        <dbReference type="ARBA" id="ARBA00022598"/>
    </source>
</evidence>
<evidence type="ECO:0000256" key="3">
    <source>
        <dbReference type="ARBA" id="ARBA00004496"/>
    </source>
</evidence>
<keyword evidence="15 19" id="KW-0560">Oxidoreductase</keyword>
<dbReference type="Proteomes" id="UP000034803">
    <property type="component" value="Unassembled WGS sequence"/>
</dbReference>
<dbReference type="Gene3D" id="3.90.78.10">
    <property type="entry name" value="UDP-N-acetylenolpyruvoylglucosamine reductase, C-terminal domain"/>
    <property type="match status" value="1"/>
</dbReference>
<dbReference type="NCBIfam" id="TIGR00179">
    <property type="entry name" value="murB"/>
    <property type="match status" value="1"/>
</dbReference>
<keyword evidence="6" id="KW-0436">Ligase</keyword>
<dbReference type="EMBL" id="LBOI01000018">
    <property type="protein sequence ID" value="KKP31019.1"/>
    <property type="molecule type" value="Genomic_DNA"/>
</dbReference>
<evidence type="ECO:0000313" key="22">
    <source>
        <dbReference type="Proteomes" id="UP000034803"/>
    </source>
</evidence>
<keyword evidence="8 19" id="KW-0285">Flavoprotein</keyword>
<dbReference type="GO" id="GO:0005737">
    <property type="term" value="C:cytoplasm"/>
    <property type="evidence" value="ECO:0007669"/>
    <property type="project" value="UniProtKB-SubCell"/>
</dbReference>
<feature type="domain" description="FAD-binding PCMH-type" evidence="20">
    <location>
        <begin position="407"/>
        <end position="576"/>
    </location>
</feature>
<proteinExistence type="inferred from homology"/>
<dbReference type="InterPro" id="IPR036615">
    <property type="entry name" value="Mur_ligase_C_dom_sf"/>
</dbReference>
<dbReference type="SUPFAM" id="SSF56194">
    <property type="entry name" value="Uridine diphospho-N-Acetylenolpyruvylglucosamine reductase, MurB, C-terminal domain"/>
    <property type="match status" value="1"/>
</dbReference>
<evidence type="ECO:0000256" key="13">
    <source>
        <dbReference type="ARBA" id="ARBA00022960"/>
    </source>
</evidence>
<dbReference type="PANTHER" id="PTHR43445:SF3">
    <property type="entry name" value="UDP-N-ACETYLMURAMATE--L-ALANINE LIGASE"/>
    <property type="match status" value="1"/>
</dbReference>
<dbReference type="InterPro" id="IPR036635">
    <property type="entry name" value="MurB_C_sf"/>
</dbReference>
<evidence type="ECO:0000256" key="14">
    <source>
        <dbReference type="ARBA" id="ARBA00022984"/>
    </source>
</evidence>
<comment type="subcellular location">
    <subcellularLocation>
        <location evidence="3 19">Cytoplasm</location>
    </subcellularLocation>
</comment>
<dbReference type="InterPro" id="IPR013221">
    <property type="entry name" value="Mur_ligase_cen"/>
</dbReference>
<evidence type="ECO:0000256" key="8">
    <source>
        <dbReference type="ARBA" id="ARBA00022630"/>
    </source>
</evidence>
<evidence type="ECO:0000256" key="19">
    <source>
        <dbReference type="HAMAP-Rule" id="MF_00037"/>
    </source>
</evidence>
<evidence type="ECO:0000259" key="20">
    <source>
        <dbReference type="PROSITE" id="PS51387"/>
    </source>
</evidence>
<feature type="active site" evidence="19">
    <location>
        <position position="705"/>
    </location>
</feature>
<comment type="function">
    <text evidence="2 19">Cell wall formation.</text>
</comment>
<dbReference type="GO" id="GO:0016881">
    <property type="term" value="F:acid-amino acid ligase activity"/>
    <property type="evidence" value="ECO:0007669"/>
    <property type="project" value="InterPro"/>
</dbReference>
<evidence type="ECO:0000256" key="5">
    <source>
        <dbReference type="ARBA" id="ARBA00022490"/>
    </source>
</evidence>
<dbReference type="InterPro" id="IPR006094">
    <property type="entry name" value="Oxid_FAD_bind_N"/>
</dbReference>
<comment type="pathway">
    <text evidence="4 19">Cell wall biogenesis; peptidoglycan biosynthesis.</text>
</comment>